<reference evidence="2" key="1">
    <citation type="submission" date="2020-10" db="EMBL/GenBank/DDBJ databases">
        <authorList>
            <person name="Gilroy R."/>
        </authorList>
    </citation>
    <scope>NUCLEOTIDE SEQUENCE</scope>
    <source>
        <strain evidence="2">ChiW3-316</strain>
    </source>
</reference>
<evidence type="ECO:0000313" key="3">
    <source>
        <dbReference type="Proteomes" id="UP000824107"/>
    </source>
</evidence>
<protein>
    <submittedName>
        <fullName evidence="2">Uncharacterized protein</fullName>
    </submittedName>
</protein>
<accession>A0A9D1SB48</accession>
<keyword evidence="1" id="KW-1133">Transmembrane helix</keyword>
<gene>
    <name evidence="2" type="ORF">IAD20_03930</name>
</gene>
<reference evidence="2" key="2">
    <citation type="journal article" date="2021" name="PeerJ">
        <title>Extensive microbial diversity within the chicken gut microbiome revealed by metagenomics and culture.</title>
        <authorList>
            <person name="Gilroy R."/>
            <person name="Ravi A."/>
            <person name="Getino M."/>
            <person name="Pursley I."/>
            <person name="Horton D.L."/>
            <person name="Alikhan N.F."/>
            <person name="Baker D."/>
            <person name="Gharbi K."/>
            <person name="Hall N."/>
            <person name="Watson M."/>
            <person name="Adriaenssens E.M."/>
            <person name="Foster-Nyarko E."/>
            <person name="Jarju S."/>
            <person name="Secka A."/>
            <person name="Antonio M."/>
            <person name="Oren A."/>
            <person name="Chaudhuri R.R."/>
            <person name="La Ragione R."/>
            <person name="Hildebrand F."/>
            <person name="Pallen M.J."/>
        </authorList>
    </citation>
    <scope>NUCLEOTIDE SEQUENCE</scope>
    <source>
        <strain evidence="2">ChiW3-316</strain>
    </source>
</reference>
<proteinExistence type="predicted"/>
<dbReference type="Proteomes" id="UP000824107">
    <property type="component" value="Unassembled WGS sequence"/>
</dbReference>
<evidence type="ECO:0000256" key="1">
    <source>
        <dbReference type="SAM" id="Phobius"/>
    </source>
</evidence>
<feature type="transmembrane region" description="Helical" evidence="1">
    <location>
        <begin position="45"/>
        <end position="64"/>
    </location>
</feature>
<keyword evidence="1" id="KW-0812">Transmembrane</keyword>
<dbReference type="AlphaFoldDB" id="A0A9D1SB48"/>
<organism evidence="2 3">
    <name type="scientific">Candidatus Scatocola faecipullorum</name>
    <dbReference type="NCBI Taxonomy" id="2840917"/>
    <lineage>
        <taxon>Bacteria</taxon>
        <taxon>Pseudomonadati</taxon>
        <taxon>Pseudomonadota</taxon>
        <taxon>Alphaproteobacteria</taxon>
        <taxon>Rhodospirillales</taxon>
        <taxon>Rhodospirillaceae</taxon>
        <taxon>Rhodospirillaceae incertae sedis</taxon>
        <taxon>Candidatus Scatocola</taxon>
    </lineage>
</organism>
<feature type="transmembrane region" description="Helical" evidence="1">
    <location>
        <begin position="76"/>
        <end position="97"/>
    </location>
</feature>
<sequence>MKAKFKSLVFWAIFFSLLTCLMFFWGFFLINIESLYYFMGRAVEILGYLFITIYVIFSVLIFTNKFPKKIKQFEKFRYLAAMFILLLAEITVIGTALPDLD</sequence>
<feature type="transmembrane region" description="Helical" evidence="1">
    <location>
        <begin position="7"/>
        <end position="30"/>
    </location>
</feature>
<comment type="caution">
    <text evidence="2">The sequence shown here is derived from an EMBL/GenBank/DDBJ whole genome shotgun (WGS) entry which is preliminary data.</text>
</comment>
<keyword evidence="1" id="KW-0472">Membrane</keyword>
<evidence type="ECO:0000313" key="2">
    <source>
        <dbReference type="EMBL" id="HIU53212.1"/>
    </source>
</evidence>
<dbReference type="EMBL" id="DVNC01000028">
    <property type="protein sequence ID" value="HIU53212.1"/>
    <property type="molecule type" value="Genomic_DNA"/>
</dbReference>
<name>A0A9D1SB48_9PROT</name>